<protein>
    <recommendedName>
        <fullName evidence="16">Hemolysin</fullName>
    </recommendedName>
</protein>
<dbReference type="Proteomes" id="UP000422644">
    <property type="component" value="Chromosome"/>
</dbReference>
<keyword evidence="15" id="KW-1185">Reference proteome</keyword>
<evidence type="ECO:0000259" key="10">
    <source>
        <dbReference type="PROSITE" id="PS51371"/>
    </source>
</evidence>
<dbReference type="RefSeq" id="WP_026749237.1">
    <property type="nucleotide sequence ID" value="NZ_AP019831.1"/>
</dbReference>
<dbReference type="InterPro" id="IPR046342">
    <property type="entry name" value="CBS_dom_sf"/>
</dbReference>
<evidence type="ECO:0000256" key="5">
    <source>
        <dbReference type="ARBA" id="ARBA00023122"/>
    </source>
</evidence>
<dbReference type="Pfam" id="PF01595">
    <property type="entry name" value="CNNM"/>
    <property type="match status" value="1"/>
</dbReference>
<dbReference type="OrthoDB" id="9798188at2"/>
<keyword evidence="3" id="KW-0677">Repeat</keyword>
<dbReference type="EMBL" id="AP019831">
    <property type="protein sequence ID" value="BBM45404.1"/>
    <property type="molecule type" value="Genomic_DNA"/>
</dbReference>
<dbReference type="STRING" id="1122173.GCA_000482505_00779"/>
<dbReference type="FunFam" id="3.10.580.10:FF:000002">
    <property type="entry name" value="Magnesium/cobalt efflux protein CorC"/>
    <property type="match status" value="1"/>
</dbReference>
<dbReference type="SMART" id="SM01091">
    <property type="entry name" value="CorC_HlyC"/>
    <property type="match status" value="1"/>
</dbReference>
<evidence type="ECO:0000256" key="8">
    <source>
        <dbReference type="PROSITE-ProRule" id="PRU01193"/>
    </source>
</evidence>
<feature type="domain" description="CNNM transmembrane" evidence="11">
    <location>
        <begin position="2"/>
        <end position="202"/>
    </location>
</feature>
<dbReference type="GO" id="GO:0050660">
    <property type="term" value="F:flavin adenine dinucleotide binding"/>
    <property type="evidence" value="ECO:0007669"/>
    <property type="project" value="InterPro"/>
</dbReference>
<comment type="subcellular location">
    <subcellularLocation>
        <location evidence="1">Membrane</location>
        <topology evidence="1">Multi-pass membrane protein</topology>
    </subcellularLocation>
</comment>
<gene>
    <name evidence="12" type="ORF">JMUB3870_1523</name>
    <name evidence="13" type="ORF">JMUB3935_1596</name>
</gene>
<dbReference type="Gene3D" id="3.30.465.10">
    <property type="match status" value="1"/>
</dbReference>
<feature type="transmembrane region" description="Helical" evidence="9">
    <location>
        <begin position="136"/>
        <end position="155"/>
    </location>
</feature>
<dbReference type="PROSITE" id="PS51371">
    <property type="entry name" value="CBS"/>
    <property type="match status" value="2"/>
</dbReference>
<evidence type="ECO:0000259" key="11">
    <source>
        <dbReference type="PROSITE" id="PS51846"/>
    </source>
</evidence>
<evidence type="ECO:0000256" key="2">
    <source>
        <dbReference type="ARBA" id="ARBA00022692"/>
    </source>
</evidence>
<feature type="domain" description="CBS" evidence="10">
    <location>
        <begin position="287"/>
        <end position="344"/>
    </location>
</feature>
<dbReference type="GO" id="GO:0005886">
    <property type="term" value="C:plasma membrane"/>
    <property type="evidence" value="ECO:0007669"/>
    <property type="project" value="TreeGrafter"/>
</dbReference>
<feature type="domain" description="CBS" evidence="10">
    <location>
        <begin position="221"/>
        <end position="281"/>
    </location>
</feature>
<dbReference type="SUPFAM" id="SSF54631">
    <property type="entry name" value="CBS-domain pair"/>
    <property type="match status" value="1"/>
</dbReference>
<reference evidence="12 15" key="1">
    <citation type="submission" date="2019-07" db="EMBL/GenBank/DDBJ databases">
        <title>Complete Genome Sequence of Leptotrichia trevisanii Strain JMUB3870.</title>
        <authorList>
            <person name="Watanabe S."/>
            <person name="Cui L."/>
        </authorList>
    </citation>
    <scope>NUCLEOTIDE SEQUENCE [LARGE SCALE GENOMIC DNA]</scope>
    <source>
        <strain evidence="12 15">JMUB3870</strain>
    </source>
</reference>
<dbReference type="InterPro" id="IPR005170">
    <property type="entry name" value="Transptr-assoc_dom"/>
</dbReference>
<keyword evidence="4 8" id="KW-1133">Transmembrane helix</keyword>
<dbReference type="AlphaFoldDB" id="A0A510KMS6"/>
<proteinExistence type="predicted"/>
<dbReference type="CDD" id="cd04590">
    <property type="entry name" value="CBS_pair_CorC_HlyC_assoc"/>
    <property type="match status" value="1"/>
</dbReference>
<sequence>MSEGSLLLQIVIIIILTGINAFFSSAEMAIVSLNKNKLKILIEDGNKKAVLLDNLLQEPSKFLSTIQVGITLASFFASASAATGLSQYLSSALQPLNIPYNYQISMILITFLLSYITLVFGELIPKRIALRNSENIALSSVGVVVFISKLFSPFVKFLTFSTNLVLTILKMKEDNIEEKVSKEELRSLVEVGKEHGVINEAEQEMIENIIEFDEKIAREIMIPRTKVFLIDKNISIHELFENKEFGKYSRIPVYENEADNIIGILLTKDLMMEAYKKGFDNIKVADLLQEAYFVPETKNVNELFNEMQLEKKHITILIDEYGGFSGIVTLEDLIEEVMGNIADEFDDEDLSIRQLSRNKYLISGEVSLNDLNDNFHFELESKYYDTLSGILIENLGYIPEDNENIEPITINGVVFKPQRVRNKKIEKVVMTFDKDNKEEDEKAKTKSNEDE</sequence>
<dbReference type="Pfam" id="PF03471">
    <property type="entry name" value="CorC_HlyC"/>
    <property type="match status" value="1"/>
</dbReference>
<dbReference type="Pfam" id="PF00571">
    <property type="entry name" value="CBS"/>
    <property type="match status" value="2"/>
</dbReference>
<feature type="transmembrane region" description="Helical" evidence="9">
    <location>
        <begin position="6"/>
        <end position="31"/>
    </location>
</feature>
<organism evidence="13 14">
    <name type="scientific">Leptotrichia trevisanii</name>
    <dbReference type="NCBI Taxonomy" id="109328"/>
    <lineage>
        <taxon>Bacteria</taxon>
        <taxon>Fusobacteriati</taxon>
        <taxon>Fusobacteriota</taxon>
        <taxon>Fusobacteriia</taxon>
        <taxon>Fusobacteriales</taxon>
        <taxon>Leptotrichiaceae</taxon>
        <taxon>Leptotrichia</taxon>
    </lineage>
</organism>
<accession>A0A510KMS6</accession>
<dbReference type="SUPFAM" id="SSF56176">
    <property type="entry name" value="FAD-binding/transporter-associated domain-like"/>
    <property type="match status" value="1"/>
</dbReference>
<dbReference type="InterPro" id="IPR044751">
    <property type="entry name" value="Ion_transp-like_CBS"/>
</dbReference>
<feature type="transmembrane region" description="Helical" evidence="9">
    <location>
        <begin position="102"/>
        <end position="124"/>
    </location>
</feature>
<evidence type="ECO:0000313" key="13">
    <source>
        <dbReference type="EMBL" id="BBM52617.1"/>
    </source>
</evidence>
<evidence type="ECO:0000256" key="3">
    <source>
        <dbReference type="ARBA" id="ARBA00022737"/>
    </source>
</evidence>
<evidence type="ECO:0000256" key="4">
    <source>
        <dbReference type="ARBA" id="ARBA00022989"/>
    </source>
</evidence>
<dbReference type="InterPro" id="IPR016169">
    <property type="entry name" value="FAD-bd_PCMH_sub2"/>
</dbReference>
<keyword evidence="2 8" id="KW-0812">Transmembrane</keyword>
<dbReference type="InterPro" id="IPR036318">
    <property type="entry name" value="FAD-bd_PCMH-like_sf"/>
</dbReference>
<evidence type="ECO:0000313" key="12">
    <source>
        <dbReference type="EMBL" id="BBM45404.1"/>
    </source>
</evidence>
<keyword evidence="5 7" id="KW-0129">CBS domain</keyword>
<dbReference type="EMBL" id="AP019840">
    <property type="protein sequence ID" value="BBM52617.1"/>
    <property type="molecule type" value="Genomic_DNA"/>
</dbReference>
<name>A0A510KMS6_9FUSO</name>
<dbReference type="PANTHER" id="PTHR22777">
    <property type="entry name" value="HEMOLYSIN-RELATED"/>
    <property type="match status" value="1"/>
</dbReference>
<dbReference type="PROSITE" id="PS51846">
    <property type="entry name" value="CNNM"/>
    <property type="match status" value="1"/>
</dbReference>
<dbReference type="PANTHER" id="PTHR22777:SF17">
    <property type="entry name" value="UPF0053 PROTEIN SLL0260"/>
    <property type="match status" value="1"/>
</dbReference>
<dbReference type="Proteomes" id="UP000321378">
    <property type="component" value="Chromosome"/>
</dbReference>
<evidence type="ECO:0008006" key="16">
    <source>
        <dbReference type="Google" id="ProtNLM"/>
    </source>
</evidence>
<evidence type="ECO:0000313" key="14">
    <source>
        <dbReference type="Proteomes" id="UP000321378"/>
    </source>
</evidence>
<reference evidence="13 14" key="2">
    <citation type="submission" date="2019-07" db="EMBL/GenBank/DDBJ databases">
        <title>Complete Genome Sequence of Leptotrichia trevisanii Strain JMUB3935.</title>
        <authorList>
            <person name="Watanabe S."/>
            <person name="Cui L."/>
        </authorList>
    </citation>
    <scope>NUCLEOTIDE SEQUENCE [LARGE SCALE GENOMIC DNA]</scope>
    <source>
        <strain evidence="13 14">JMUB3935</strain>
    </source>
</reference>
<evidence type="ECO:0000313" key="15">
    <source>
        <dbReference type="Proteomes" id="UP000422644"/>
    </source>
</evidence>
<evidence type="ECO:0000256" key="6">
    <source>
        <dbReference type="ARBA" id="ARBA00023136"/>
    </source>
</evidence>
<evidence type="ECO:0000256" key="7">
    <source>
        <dbReference type="PROSITE-ProRule" id="PRU00703"/>
    </source>
</evidence>
<dbReference type="InterPro" id="IPR000644">
    <property type="entry name" value="CBS_dom"/>
</dbReference>
<feature type="transmembrane region" description="Helical" evidence="9">
    <location>
        <begin position="62"/>
        <end position="82"/>
    </location>
</feature>
<dbReference type="Gene3D" id="3.10.580.10">
    <property type="entry name" value="CBS-domain"/>
    <property type="match status" value="1"/>
</dbReference>
<evidence type="ECO:0000256" key="9">
    <source>
        <dbReference type="SAM" id="Phobius"/>
    </source>
</evidence>
<dbReference type="InterPro" id="IPR002550">
    <property type="entry name" value="CNNM"/>
</dbReference>
<evidence type="ECO:0000256" key="1">
    <source>
        <dbReference type="ARBA" id="ARBA00004141"/>
    </source>
</evidence>
<keyword evidence="6 8" id="KW-0472">Membrane</keyword>